<feature type="transmembrane region" description="Helical" evidence="8">
    <location>
        <begin position="76"/>
        <end position="95"/>
    </location>
</feature>
<feature type="transmembrane region" description="Helical" evidence="8">
    <location>
        <begin position="138"/>
        <end position="166"/>
    </location>
</feature>
<proteinExistence type="inferred from homology"/>
<keyword evidence="3" id="KW-0813">Transport</keyword>
<name>A0A942I699_9HYPH</name>
<evidence type="ECO:0000256" key="3">
    <source>
        <dbReference type="ARBA" id="ARBA00022448"/>
    </source>
</evidence>
<comment type="caution">
    <text evidence="9">The sequence shown here is derived from an EMBL/GenBank/DDBJ whole genome shotgun (WGS) entry which is preliminary data.</text>
</comment>
<reference evidence="9" key="1">
    <citation type="submission" date="2021-04" db="EMBL/GenBank/DDBJ databases">
        <title>Devosia litorisediminis sp. nov., isolated from a sand dune.</title>
        <authorList>
            <person name="Park S."/>
            <person name="Yoon J.-H."/>
        </authorList>
    </citation>
    <scope>NUCLEOTIDE SEQUENCE</scope>
    <source>
        <strain evidence="9">BSSL-BM10</strain>
    </source>
</reference>
<comment type="similarity">
    <text evidence="2">Belongs to the AzlC family.</text>
</comment>
<dbReference type="PANTHER" id="PTHR34979:SF1">
    <property type="entry name" value="INNER MEMBRANE PROTEIN YGAZ"/>
    <property type="match status" value="1"/>
</dbReference>
<keyword evidence="4" id="KW-1003">Cell membrane</keyword>
<feature type="transmembrane region" description="Helical" evidence="8">
    <location>
        <begin position="15"/>
        <end position="38"/>
    </location>
</feature>
<evidence type="ECO:0000256" key="1">
    <source>
        <dbReference type="ARBA" id="ARBA00004651"/>
    </source>
</evidence>
<dbReference type="AlphaFoldDB" id="A0A942I699"/>
<feature type="transmembrane region" description="Helical" evidence="8">
    <location>
        <begin position="172"/>
        <end position="189"/>
    </location>
</feature>
<dbReference type="Proteomes" id="UP000678281">
    <property type="component" value="Unassembled WGS sequence"/>
</dbReference>
<evidence type="ECO:0000256" key="5">
    <source>
        <dbReference type="ARBA" id="ARBA00022692"/>
    </source>
</evidence>
<evidence type="ECO:0000313" key="10">
    <source>
        <dbReference type="Proteomes" id="UP000678281"/>
    </source>
</evidence>
<comment type="subcellular location">
    <subcellularLocation>
        <location evidence="1">Cell membrane</location>
        <topology evidence="1">Multi-pass membrane protein</topology>
    </subcellularLocation>
</comment>
<organism evidence="9 10">
    <name type="scientific">Devosia litorisediminis</name>
    <dbReference type="NCBI Taxonomy" id="2829817"/>
    <lineage>
        <taxon>Bacteria</taxon>
        <taxon>Pseudomonadati</taxon>
        <taxon>Pseudomonadota</taxon>
        <taxon>Alphaproteobacteria</taxon>
        <taxon>Hyphomicrobiales</taxon>
        <taxon>Devosiaceae</taxon>
        <taxon>Devosia</taxon>
    </lineage>
</organism>
<keyword evidence="5 8" id="KW-0812">Transmembrane</keyword>
<dbReference type="RefSeq" id="WP_212659713.1">
    <property type="nucleotide sequence ID" value="NZ_JAGXTP010000003.1"/>
</dbReference>
<dbReference type="PANTHER" id="PTHR34979">
    <property type="entry name" value="INNER MEMBRANE PROTEIN YGAZ"/>
    <property type="match status" value="1"/>
</dbReference>
<keyword evidence="6 8" id="KW-1133">Transmembrane helix</keyword>
<dbReference type="Pfam" id="PF03591">
    <property type="entry name" value="AzlC"/>
    <property type="match status" value="1"/>
</dbReference>
<feature type="transmembrane region" description="Helical" evidence="8">
    <location>
        <begin position="196"/>
        <end position="213"/>
    </location>
</feature>
<protein>
    <submittedName>
        <fullName evidence="9">AzlC family ABC transporter permease</fullName>
    </submittedName>
</protein>
<dbReference type="GO" id="GO:1903785">
    <property type="term" value="P:L-valine transmembrane transport"/>
    <property type="evidence" value="ECO:0007669"/>
    <property type="project" value="TreeGrafter"/>
</dbReference>
<sequence>MSAIAPTDQTFADQFYAGARACIPVIISVAAYGMVWGVLARGAGLSLLEVMLMSGLVFAGAAQFVALDLWTATPATLPIGALILAALIVNLRYLLLTATLRPLFKPDSGLKGALMMALVTDENWAMTVLEMKKGRGSVAFLLGGGALAYACWMATTMTGHILGSVIDDPARFGLDFAFTATFLVLLLGMWKSRADLLPWAVAALTAIITARLLDGSWHILIGGIVGSLAGAIADKVRHVD</sequence>
<dbReference type="GO" id="GO:0005886">
    <property type="term" value="C:plasma membrane"/>
    <property type="evidence" value="ECO:0007669"/>
    <property type="project" value="UniProtKB-SubCell"/>
</dbReference>
<accession>A0A942I699</accession>
<evidence type="ECO:0000256" key="2">
    <source>
        <dbReference type="ARBA" id="ARBA00010735"/>
    </source>
</evidence>
<feature type="transmembrane region" description="Helical" evidence="8">
    <location>
        <begin position="50"/>
        <end position="70"/>
    </location>
</feature>
<keyword evidence="10" id="KW-1185">Reference proteome</keyword>
<dbReference type="EMBL" id="JAGXTP010000003">
    <property type="protein sequence ID" value="MBS3850071.1"/>
    <property type="molecule type" value="Genomic_DNA"/>
</dbReference>
<evidence type="ECO:0000313" key="9">
    <source>
        <dbReference type="EMBL" id="MBS3850071.1"/>
    </source>
</evidence>
<keyword evidence="7 8" id="KW-0472">Membrane</keyword>
<dbReference type="InterPro" id="IPR011606">
    <property type="entry name" value="Brnchd-chn_aa_trnsp_permease"/>
</dbReference>
<evidence type="ECO:0000256" key="4">
    <source>
        <dbReference type="ARBA" id="ARBA00022475"/>
    </source>
</evidence>
<evidence type="ECO:0000256" key="7">
    <source>
        <dbReference type="ARBA" id="ARBA00023136"/>
    </source>
</evidence>
<evidence type="ECO:0000256" key="6">
    <source>
        <dbReference type="ARBA" id="ARBA00022989"/>
    </source>
</evidence>
<evidence type="ECO:0000256" key="8">
    <source>
        <dbReference type="SAM" id="Phobius"/>
    </source>
</evidence>
<gene>
    <name evidence="9" type="ORF">KD146_15325</name>
</gene>